<proteinExistence type="predicted"/>
<comment type="caution">
    <text evidence="1">The sequence shown here is derived from an EMBL/GenBank/DDBJ whole genome shotgun (WGS) entry which is preliminary data.</text>
</comment>
<name>F7VCN1_9PROT</name>
<dbReference type="Proteomes" id="UP000004319">
    <property type="component" value="Unassembled WGS sequence"/>
</dbReference>
<gene>
    <name evidence="1" type="ORF">ATPR_1130</name>
</gene>
<organism evidence="1 2">
    <name type="scientific">Acetobacter tropicalis NBRC 101654</name>
    <dbReference type="NCBI Taxonomy" id="749388"/>
    <lineage>
        <taxon>Bacteria</taxon>
        <taxon>Pseudomonadati</taxon>
        <taxon>Pseudomonadota</taxon>
        <taxon>Alphaproteobacteria</taxon>
        <taxon>Acetobacterales</taxon>
        <taxon>Acetobacteraceae</taxon>
        <taxon>Acetobacter</taxon>
    </lineage>
</organism>
<accession>F7VCN1</accession>
<dbReference type="AlphaFoldDB" id="F7VCN1"/>
<dbReference type="EMBL" id="BABS01000023">
    <property type="protein sequence ID" value="GAA08126.1"/>
    <property type="molecule type" value="Genomic_DNA"/>
</dbReference>
<evidence type="ECO:0000313" key="1">
    <source>
        <dbReference type="EMBL" id="GAA08126.1"/>
    </source>
</evidence>
<evidence type="ECO:0000313" key="2">
    <source>
        <dbReference type="Proteomes" id="UP000004319"/>
    </source>
</evidence>
<sequence length="45" mass="5348">MAGFCYRRDDSPSFSQRNGNCSVSNMFDCVKEMQREIFRKMAKLY</sequence>
<protein>
    <submittedName>
        <fullName evidence="1">Uncharacterized protein</fullName>
    </submittedName>
</protein>
<reference evidence="1 2" key="1">
    <citation type="journal article" date="2011" name="Biochem. Biophys. Res. Commun.">
        <title>Increased number of Arginine-based salt bridges contributes to the thermotolerance of thermotolerant acetic acid bacteria, Acetobacter tropicalis SKU1100.</title>
        <authorList>
            <person name="Matsutani M."/>
            <person name="Hirakawa H."/>
            <person name="Nishikura M."/>
            <person name="Soemphol W."/>
            <person name="Ali I.A.I."/>
            <person name="Yakushi T."/>
            <person name="Matsushita K."/>
        </authorList>
    </citation>
    <scope>NUCLEOTIDE SEQUENCE [LARGE SCALE GENOMIC DNA]</scope>
    <source>
        <strain evidence="1 2">NBRC 101654</strain>
    </source>
</reference>